<accession>A0A497ZKB8</accession>
<dbReference type="OrthoDB" id="7708019at2"/>
<dbReference type="Proteomes" id="UP000271700">
    <property type="component" value="Unassembled WGS sequence"/>
</dbReference>
<evidence type="ECO:0000313" key="2">
    <source>
        <dbReference type="Proteomes" id="UP000271700"/>
    </source>
</evidence>
<evidence type="ECO:0000313" key="1">
    <source>
        <dbReference type="EMBL" id="RLK07463.1"/>
    </source>
</evidence>
<dbReference type="RefSeq" id="WP_010441389.1">
    <property type="nucleotide sequence ID" value="NZ_AEYW01000012.1"/>
</dbReference>
<dbReference type="EMBL" id="RCCT01000003">
    <property type="protein sequence ID" value="RLK07463.1"/>
    <property type="molecule type" value="Genomic_DNA"/>
</dbReference>
<dbReference type="AlphaFoldDB" id="A0A497ZKB8"/>
<dbReference type="STRING" id="981384.GCA_000192475_02184"/>
<protein>
    <submittedName>
        <fullName evidence="1">Uncharacterized protein</fullName>
    </submittedName>
</protein>
<keyword evidence="2" id="KW-1185">Reference proteome</keyword>
<reference evidence="1 2" key="1">
    <citation type="submission" date="2018-10" db="EMBL/GenBank/DDBJ databases">
        <title>Genomic Encyclopedia of Archaeal and Bacterial Type Strains, Phase II (KMG-II): from individual species to whole genera.</title>
        <authorList>
            <person name="Goeker M."/>
        </authorList>
    </citation>
    <scope>NUCLEOTIDE SEQUENCE [LARGE SCALE GENOMIC DNA]</scope>
    <source>
        <strain evidence="1 2">DSM 29317</strain>
    </source>
</reference>
<sequence length="137" mass="14436">MTNLIKSAASEQDVVSLARENFIGELKTLNRQHPGTGFGVALKTHSGNRYLLANARMPLPANKSEDFPTGRRVACLENGEGFSSIEVLADSFAYESISPQTEAVILGNALDLIARIDTLASLPDGVGDQFAATGTGG</sequence>
<name>A0A497ZKB8_9RHOB</name>
<proteinExistence type="predicted"/>
<comment type="caution">
    <text evidence="1">The sequence shown here is derived from an EMBL/GenBank/DDBJ whole genome shotgun (WGS) entry which is preliminary data.</text>
</comment>
<organism evidence="1 2">
    <name type="scientific">Ruegeria conchae</name>
    <dbReference type="NCBI Taxonomy" id="981384"/>
    <lineage>
        <taxon>Bacteria</taxon>
        <taxon>Pseudomonadati</taxon>
        <taxon>Pseudomonadota</taxon>
        <taxon>Alphaproteobacteria</taxon>
        <taxon>Rhodobacterales</taxon>
        <taxon>Roseobacteraceae</taxon>
        <taxon>Ruegeria</taxon>
    </lineage>
</organism>
<gene>
    <name evidence="1" type="ORF">CLV75_2588</name>
</gene>